<protein>
    <submittedName>
        <fullName evidence="2">Uncharacterized protein</fullName>
    </submittedName>
</protein>
<dbReference type="AlphaFoldDB" id="A0AA36GLP1"/>
<dbReference type="Proteomes" id="UP001176961">
    <property type="component" value="Unassembled WGS sequence"/>
</dbReference>
<dbReference type="EMBL" id="CATQJL010000112">
    <property type="protein sequence ID" value="CAJ0594357.1"/>
    <property type="molecule type" value="Genomic_DNA"/>
</dbReference>
<gene>
    <name evidence="2" type="ORF">CYNAS_LOCUS6340</name>
</gene>
<evidence type="ECO:0000313" key="3">
    <source>
        <dbReference type="Proteomes" id="UP001176961"/>
    </source>
</evidence>
<name>A0AA36GLP1_CYLNA</name>
<proteinExistence type="predicted"/>
<evidence type="ECO:0000256" key="1">
    <source>
        <dbReference type="SAM" id="Coils"/>
    </source>
</evidence>
<feature type="coiled-coil region" evidence="1">
    <location>
        <begin position="55"/>
        <end position="82"/>
    </location>
</feature>
<sequence>MAFLFHKKPIAYSARTLGTLLEKYKGYAEEISPCGNETKQYDELNNAVELISGGMKLIKQSRDALQVLVDKLEKEFDDLKMKGSRKELVSEIEDIEKETQFSEKIAAANDTLYVLEARLNETRSKVKRIVRKLDMPVNTETVSTPSEIAMKGVSSGEEREFSPNATEWLSEDLLVNSVTESEDLICRTLKPKQLKGNVKYALPQSTVIASDPDYDPELIQTALQAHEALGYSETTAAKFWDRWNVECRD</sequence>
<keyword evidence="1" id="KW-0175">Coiled coil</keyword>
<evidence type="ECO:0000313" key="2">
    <source>
        <dbReference type="EMBL" id="CAJ0594357.1"/>
    </source>
</evidence>
<reference evidence="2" key="1">
    <citation type="submission" date="2023-07" db="EMBL/GenBank/DDBJ databases">
        <authorList>
            <consortium name="CYATHOMIX"/>
        </authorList>
    </citation>
    <scope>NUCLEOTIDE SEQUENCE</scope>
    <source>
        <strain evidence="2">N/A</strain>
    </source>
</reference>
<organism evidence="2 3">
    <name type="scientific">Cylicocyclus nassatus</name>
    <name type="common">Nematode worm</name>
    <dbReference type="NCBI Taxonomy" id="53992"/>
    <lineage>
        <taxon>Eukaryota</taxon>
        <taxon>Metazoa</taxon>
        <taxon>Ecdysozoa</taxon>
        <taxon>Nematoda</taxon>
        <taxon>Chromadorea</taxon>
        <taxon>Rhabditida</taxon>
        <taxon>Rhabditina</taxon>
        <taxon>Rhabditomorpha</taxon>
        <taxon>Strongyloidea</taxon>
        <taxon>Strongylidae</taxon>
        <taxon>Cylicocyclus</taxon>
    </lineage>
</organism>
<comment type="caution">
    <text evidence="2">The sequence shown here is derived from an EMBL/GenBank/DDBJ whole genome shotgun (WGS) entry which is preliminary data.</text>
</comment>
<accession>A0AA36GLP1</accession>
<keyword evidence="3" id="KW-1185">Reference proteome</keyword>